<dbReference type="PRINTS" id="PR00344">
    <property type="entry name" value="BCTRLSENSOR"/>
</dbReference>
<dbReference type="InterPro" id="IPR050736">
    <property type="entry name" value="Sensor_HK_Regulatory"/>
</dbReference>
<evidence type="ECO:0000313" key="11">
    <source>
        <dbReference type="EMBL" id="QBI21273.1"/>
    </source>
</evidence>
<comment type="subcellular location">
    <subcellularLocation>
        <location evidence="2">Cell membrane</location>
    </subcellularLocation>
</comment>
<dbReference type="InterPro" id="IPR035965">
    <property type="entry name" value="PAS-like_dom_sf"/>
</dbReference>
<gene>
    <name evidence="11" type="ORF">ER308_17980</name>
</gene>
<dbReference type="InterPro" id="IPR005467">
    <property type="entry name" value="His_kinase_dom"/>
</dbReference>
<dbReference type="InterPro" id="IPR003661">
    <property type="entry name" value="HisK_dim/P_dom"/>
</dbReference>
<evidence type="ECO:0000313" key="12">
    <source>
        <dbReference type="Proteomes" id="UP000291469"/>
    </source>
</evidence>
<keyword evidence="5" id="KW-0808">Transferase</keyword>
<keyword evidence="8" id="KW-1133">Transmembrane helix</keyword>
<name>A0A411YJ85_9ACTN</name>
<feature type="domain" description="PAS" evidence="10">
    <location>
        <begin position="368"/>
        <end position="404"/>
    </location>
</feature>
<dbReference type="EC" id="2.7.13.3" evidence="3"/>
<keyword evidence="6" id="KW-0418">Kinase</keyword>
<dbReference type="PROSITE" id="PS50109">
    <property type="entry name" value="HIS_KIN"/>
    <property type="match status" value="1"/>
</dbReference>
<dbReference type="SUPFAM" id="SSF47384">
    <property type="entry name" value="Homodimeric domain of signal transducing histidine kinase"/>
    <property type="match status" value="1"/>
</dbReference>
<keyword evidence="8" id="KW-0472">Membrane</keyword>
<dbReference type="Gene3D" id="3.30.565.10">
    <property type="entry name" value="Histidine kinase-like ATPase, C-terminal domain"/>
    <property type="match status" value="1"/>
</dbReference>
<dbReference type="Gene3D" id="3.30.450.20">
    <property type="entry name" value="PAS domain"/>
    <property type="match status" value="1"/>
</dbReference>
<dbReference type="OrthoDB" id="3272969at2"/>
<keyword evidence="7" id="KW-0902">Two-component regulatory system</keyword>
<keyword evidence="12" id="KW-1185">Reference proteome</keyword>
<comment type="catalytic activity">
    <reaction evidence="1">
        <text>ATP + protein L-histidine = ADP + protein N-phospho-L-histidine.</text>
        <dbReference type="EC" id="2.7.13.3"/>
    </reaction>
</comment>
<dbReference type="Pfam" id="PF13188">
    <property type="entry name" value="PAS_8"/>
    <property type="match status" value="1"/>
</dbReference>
<sequence>MTGIREALRELPRSAQRLIWLVTAAAVALCAAAIALAPAAMSPVPVVAIAASMVLGERFGLDIDSRNDNTIRFALADTAVFAALAFTAPGNVALGALLGILIAQLLERTEPIKVLFNCAQYTVCASLAAITLFSIADDPLRLDSRTVLGFALAVALFIVANSVLIALITGFVTQRNPLRLAQQLAPTSALVPACNGAFAVLVLVLWVNAPFALAAMAAPLILLHLASRAQTSEQRLRNRSDLLVEVERNLAEARDPVEVSRLISEGVRTTLGLSAALWHDGRWRAGAPEGSGSCPVDGEADPQRGTLADFGLLGEERALAVPFGPGVLVAWGEGAATADELLPWLERFARSARVHLDRAAASMALEQERATLEAVVGGTADGILVLDDDGIVRLWNDAMASLTGTTDGRHQQVHDVLGPGPWQDPGVHDVIRPNTNTDDGRIWRVAIASVDDAGLGRLSVAVVHDVTEERRVAQAKDDMLAIVSHELRTPLTPIKASAQLLSQRADRLDQHQRQRLLDQIENRADHLGRLVEDLILVAQLSSQGSDPPRVVPATADLVQVVRGEVDRAQESLPEHVVAYEGPESLLGTTDALRLQQVLANLLDNAGKFSPTGGTISVHVIERDEHVEIRVIDEGPGVPLEDRDRVFERFERLEDPLRMRTSGAGLGLFIVRALVRALGGEVTIDDGPTAGTAATVQLPLLGVTTGPVVVEPPPRIARRSEQHDRR</sequence>
<evidence type="ECO:0000256" key="7">
    <source>
        <dbReference type="ARBA" id="ARBA00023012"/>
    </source>
</evidence>
<dbReference type="GO" id="GO:0005886">
    <property type="term" value="C:plasma membrane"/>
    <property type="evidence" value="ECO:0007669"/>
    <property type="project" value="UniProtKB-SubCell"/>
</dbReference>
<protein>
    <recommendedName>
        <fullName evidence="3">histidine kinase</fullName>
        <ecNumber evidence="3">2.7.13.3</ecNumber>
    </recommendedName>
</protein>
<evidence type="ECO:0000256" key="5">
    <source>
        <dbReference type="ARBA" id="ARBA00022679"/>
    </source>
</evidence>
<reference evidence="11 12" key="1">
    <citation type="submission" date="2019-01" db="EMBL/GenBank/DDBJ databases">
        <title>Egibacter rhizosphaerae EGI 80759T.</title>
        <authorList>
            <person name="Chen D.-D."/>
            <person name="Tian Y."/>
            <person name="Jiao J.-Y."/>
            <person name="Zhang X.-T."/>
            <person name="Zhang Y.-G."/>
            <person name="Zhang Y."/>
            <person name="Xiao M."/>
            <person name="Shu W.-S."/>
            <person name="Li W.-J."/>
        </authorList>
    </citation>
    <scope>NUCLEOTIDE SEQUENCE [LARGE SCALE GENOMIC DNA]</scope>
    <source>
        <strain evidence="11 12">EGI 80759</strain>
    </source>
</reference>
<dbReference type="CDD" id="cd00082">
    <property type="entry name" value="HisKA"/>
    <property type="match status" value="1"/>
</dbReference>
<dbReference type="AlphaFoldDB" id="A0A411YJ85"/>
<keyword evidence="8" id="KW-0812">Transmembrane</keyword>
<dbReference type="InterPro" id="IPR036097">
    <property type="entry name" value="HisK_dim/P_sf"/>
</dbReference>
<dbReference type="PROSITE" id="PS50112">
    <property type="entry name" value="PAS"/>
    <property type="match status" value="1"/>
</dbReference>
<feature type="transmembrane region" description="Helical" evidence="8">
    <location>
        <begin position="184"/>
        <end position="205"/>
    </location>
</feature>
<dbReference type="Gene3D" id="1.10.287.130">
    <property type="match status" value="1"/>
</dbReference>
<dbReference type="EMBL" id="CP036402">
    <property type="protein sequence ID" value="QBI21273.1"/>
    <property type="molecule type" value="Genomic_DNA"/>
</dbReference>
<proteinExistence type="predicted"/>
<dbReference type="SUPFAM" id="SSF55874">
    <property type="entry name" value="ATPase domain of HSP90 chaperone/DNA topoisomerase II/histidine kinase"/>
    <property type="match status" value="1"/>
</dbReference>
<dbReference type="SUPFAM" id="SSF55785">
    <property type="entry name" value="PYP-like sensor domain (PAS domain)"/>
    <property type="match status" value="1"/>
</dbReference>
<dbReference type="Pfam" id="PF02518">
    <property type="entry name" value="HATPase_c"/>
    <property type="match status" value="1"/>
</dbReference>
<evidence type="ECO:0000256" key="1">
    <source>
        <dbReference type="ARBA" id="ARBA00000085"/>
    </source>
</evidence>
<dbReference type="Proteomes" id="UP000291469">
    <property type="component" value="Chromosome"/>
</dbReference>
<dbReference type="RefSeq" id="WP_131156266.1">
    <property type="nucleotide sequence ID" value="NZ_CP036402.1"/>
</dbReference>
<feature type="transmembrane region" description="Helical" evidence="8">
    <location>
        <begin position="79"/>
        <end position="102"/>
    </location>
</feature>
<evidence type="ECO:0000256" key="4">
    <source>
        <dbReference type="ARBA" id="ARBA00022553"/>
    </source>
</evidence>
<keyword evidence="4" id="KW-0597">Phosphoprotein</keyword>
<dbReference type="InterPro" id="IPR004358">
    <property type="entry name" value="Sig_transdc_His_kin-like_C"/>
</dbReference>
<dbReference type="SMART" id="SM00388">
    <property type="entry name" value="HisKA"/>
    <property type="match status" value="1"/>
</dbReference>
<evidence type="ECO:0000256" key="2">
    <source>
        <dbReference type="ARBA" id="ARBA00004236"/>
    </source>
</evidence>
<dbReference type="PANTHER" id="PTHR43711:SF1">
    <property type="entry name" value="HISTIDINE KINASE 1"/>
    <property type="match status" value="1"/>
</dbReference>
<organism evidence="11 12">
    <name type="scientific">Egibacter rhizosphaerae</name>
    <dbReference type="NCBI Taxonomy" id="1670831"/>
    <lineage>
        <taxon>Bacteria</taxon>
        <taxon>Bacillati</taxon>
        <taxon>Actinomycetota</taxon>
        <taxon>Nitriliruptoria</taxon>
        <taxon>Egibacterales</taxon>
        <taxon>Egibacteraceae</taxon>
        <taxon>Egibacter</taxon>
    </lineage>
</organism>
<evidence type="ECO:0000259" key="10">
    <source>
        <dbReference type="PROSITE" id="PS50112"/>
    </source>
</evidence>
<dbReference type="Pfam" id="PF00512">
    <property type="entry name" value="HisKA"/>
    <property type="match status" value="1"/>
</dbReference>
<dbReference type="InterPro" id="IPR003594">
    <property type="entry name" value="HATPase_dom"/>
</dbReference>
<evidence type="ECO:0000256" key="3">
    <source>
        <dbReference type="ARBA" id="ARBA00012438"/>
    </source>
</evidence>
<evidence type="ECO:0000256" key="6">
    <source>
        <dbReference type="ARBA" id="ARBA00022777"/>
    </source>
</evidence>
<evidence type="ECO:0000256" key="8">
    <source>
        <dbReference type="SAM" id="Phobius"/>
    </source>
</evidence>
<feature type="domain" description="Histidine kinase" evidence="9">
    <location>
        <begin position="482"/>
        <end position="701"/>
    </location>
</feature>
<dbReference type="SMART" id="SM00387">
    <property type="entry name" value="HATPase_c"/>
    <property type="match status" value="1"/>
</dbReference>
<evidence type="ECO:0000259" key="9">
    <source>
        <dbReference type="PROSITE" id="PS50109"/>
    </source>
</evidence>
<dbReference type="CDD" id="cd00075">
    <property type="entry name" value="HATPase"/>
    <property type="match status" value="1"/>
</dbReference>
<feature type="transmembrane region" description="Helical" evidence="8">
    <location>
        <begin position="148"/>
        <end position="172"/>
    </location>
</feature>
<dbReference type="GO" id="GO:0000155">
    <property type="term" value="F:phosphorelay sensor kinase activity"/>
    <property type="evidence" value="ECO:0007669"/>
    <property type="project" value="InterPro"/>
</dbReference>
<accession>A0A411YJ85</accession>
<dbReference type="InterPro" id="IPR000014">
    <property type="entry name" value="PAS"/>
</dbReference>
<dbReference type="InterPro" id="IPR036890">
    <property type="entry name" value="HATPase_C_sf"/>
</dbReference>
<dbReference type="PANTHER" id="PTHR43711">
    <property type="entry name" value="TWO-COMPONENT HISTIDINE KINASE"/>
    <property type="match status" value="1"/>
</dbReference>
<feature type="transmembrane region" description="Helical" evidence="8">
    <location>
        <begin position="114"/>
        <end position="136"/>
    </location>
</feature>
<dbReference type="KEGG" id="erz:ER308_17980"/>